<gene>
    <name evidence="2" type="ORF">NX778_06610</name>
</gene>
<sequence>MISIFLARRTMCVLVAAALAGCASVAPDHGFGDVERQAQARTGYAPRLAQNDDAKRDIAETVSKLLQQPLSVNDAVRIAVINNPGLQASFWDVGIAQADLAQAGRLPNPALDFKRVNAGGGVGIERTFTVNLIGALTMPLASRLESRRFQQVKLAVGAEIERKVAETRRAWYEAVAAEQSVEYAKQVEQAADASAELSERMVKAGNASKLDLAREQAFHAESSAALARTEREARATREKLARLLGLASSRFQLPERLPGLPSSTAELADIERIALDQRLDVQAARSDAEATAANLGLTRTTRFINVLDLGYVRNTGANEPAGRGYEVTLELPLFDWGGARVARAEAVYMQSVNKVAQTAVDARSEAREAYANYQSSYVLAKRYRDEVIPLRKKISQEVLLRYNGMLASTFELLADAREQASAVNAYIDAQKEYWIAHATLEAALGTRVANPNQGAQQ</sequence>
<dbReference type="Gene3D" id="1.20.1600.10">
    <property type="entry name" value="Outer membrane efflux proteins (OEP)"/>
    <property type="match status" value="1"/>
</dbReference>
<dbReference type="Proteomes" id="UP001204621">
    <property type="component" value="Unassembled WGS sequence"/>
</dbReference>
<feature type="signal peptide" evidence="1">
    <location>
        <begin position="1"/>
        <end position="25"/>
    </location>
</feature>
<reference evidence="2 3" key="1">
    <citation type="submission" date="2022-08" db="EMBL/GenBank/DDBJ databases">
        <title>Reclassification of Massilia species as members of the genera Telluria, Duganella, Pseudoduganella, Mokoshia gen. nov. and Zemynaea gen. nov. using orthogonal and non-orthogonal genome-based approaches.</title>
        <authorList>
            <person name="Bowman J.P."/>
        </authorList>
    </citation>
    <scope>NUCLEOTIDE SEQUENCE [LARGE SCALE GENOMIC DNA]</scope>
    <source>
        <strain evidence="2 3">JCM 31606</strain>
    </source>
</reference>
<evidence type="ECO:0000313" key="3">
    <source>
        <dbReference type="Proteomes" id="UP001204621"/>
    </source>
</evidence>
<accession>A0ABT2CUS7</accession>
<evidence type="ECO:0000313" key="2">
    <source>
        <dbReference type="EMBL" id="MCS0657733.1"/>
    </source>
</evidence>
<protein>
    <submittedName>
        <fullName evidence="2">TolC family protein</fullName>
    </submittedName>
</protein>
<organism evidence="2 3">
    <name type="scientific">Massilia terrae</name>
    <dbReference type="NCBI Taxonomy" id="1811224"/>
    <lineage>
        <taxon>Bacteria</taxon>
        <taxon>Pseudomonadati</taxon>
        <taxon>Pseudomonadota</taxon>
        <taxon>Betaproteobacteria</taxon>
        <taxon>Burkholderiales</taxon>
        <taxon>Oxalobacteraceae</taxon>
        <taxon>Telluria group</taxon>
        <taxon>Massilia</taxon>
    </lineage>
</organism>
<comment type="caution">
    <text evidence="2">The sequence shown here is derived from an EMBL/GenBank/DDBJ whole genome shotgun (WGS) entry which is preliminary data.</text>
</comment>
<dbReference type="RefSeq" id="WP_258810876.1">
    <property type="nucleotide sequence ID" value="NZ_JANUGU010000001.1"/>
</dbReference>
<keyword evidence="1" id="KW-0732">Signal</keyword>
<dbReference type="PANTHER" id="PTHR30203">
    <property type="entry name" value="OUTER MEMBRANE CATION EFFLUX PROTEIN"/>
    <property type="match status" value="1"/>
</dbReference>
<feature type="chain" id="PRO_5047529666" evidence="1">
    <location>
        <begin position="26"/>
        <end position="457"/>
    </location>
</feature>
<proteinExistence type="predicted"/>
<dbReference type="PANTHER" id="PTHR30203:SF24">
    <property type="entry name" value="BLR4935 PROTEIN"/>
    <property type="match status" value="1"/>
</dbReference>
<dbReference type="InterPro" id="IPR010131">
    <property type="entry name" value="MdtP/NodT-like"/>
</dbReference>
<evidence type="ECO:0000256" key="1">
    <source>
        <dbReference type="SAM" id="SignalP"/>
    </source>
</evidence>
<keyword evidence="3" id="KW-1185">Reference proteome</keyword>
<dbReference type="EMBL" id="JANUGU010000001">
    <property type="protein sequence ID" value="MCS0657733.1"/>
    <property type="molecule type" value="Genomic_DNA"/>
</dbReference>
<name>A0ABT2CUS7_9BURK</name>
<dbReference type="SUPFAM" id="SSF56954">
    <property type="entry name" value="Outer membrane efflux proteins (OEP)"/>
    <property type="match status" value="1"/>
</dbReference>